<dbReference type="Pfam" id="PF13560">
    <property type="entry name" value="HTH_31"/>
    <property type="match status" value="1"/>
</dbReference>
<organism evidence="3 4">
    <name type="scientific">Saccharothrix saharensis</name>
    <dbReference type="NCBI Taxonomy" id="571190"/>
    <lineage>
        <taxon>Bacteria</taxon>
        <taxon>Bacillati</taxon>
        <taxon>Actinomycetota</taxon>
        <taxon>Actinomycetes</taxon>
        <taxon>Pseudonocardiales</taxon>
        <taxon>Pseudonocardiaceae</taxon>
        <taxon>Saccharothrix</taxon>
    </lineage>
</organism>
<dbReference type="CDD" id="cd00093">
    <property type="entry name" value="HTH_XRE"/>
    <property type="match status" value="1"/>
</dbReference>
<dbReference type="PANTHER" id="PTHR46797">
    <property type="entry name" value="HTH-TYPE TRANSCRIPTIONAL REGULATOR"/>
    <property type="match status" value="1"/>
</dbReference>
<reference evidence="3 4" key="1">
    <citation type="submission" date="2019-06" db="EMBL/GenBank/DDBJ databases">
        <title>Sequencing the genomes of 1000 actinobacteria strains.</title>
        <authorList>
            <person name="Klenk H.-P."/>
        </authorList>
    </citation>
    <scope>NUCLEOTIDE SEQUENCE [LARGE SCALE GENOMIC DNA]</scope>
    <source>
        <strain evidence="3 4">DSM 45456</strain>
    </source>
</reference>
<dbReference type="GO" id="GO:0005829">
    <property type="term" value="C:cytosol"/>
    <property type="evidence" value="ECO:0007669"/>
    <property type="project" value="TreeGrafter"/>
</dbReference>
<dbReference type="EMBL" id="VFPP01000001">
    <property type="protein sequence ID" value="TQM77869.1"/>
    <property type="molecule type" value="Genomic_DNA"/>
</dbReference>
<evidence type="ECO:0000259" key="2">
    <source>
        <dbReference type="PROSITE" id="PS50943"/>
    </source>
</evidence>
<dbReference type="PROSITE" id="PS50943">
    <property type="entry name" value="HTH_CROC1"/>
    <property type="match status" value="1"/>
</dbReference>
<dbReference type="PANTHER" id="PTHR46797:SF1">
    <property type="entry name" value="METHYLPHOSPHONATE SYNTHASE"/>
    <property type="match status" value="1"/>
</dbReference>
<sequence length="159" mass="16849">MADELGGRLRALRAASGRTVAAVAADAGLSVPYVANLENGRGNPTVAALTRLAQALGTRLTVGFGDTGEPPSPLPAALVRLGRTPSFRREVHAWAEVTGQDADELAGRLLDVLSRLSALTGRELTERDRLRLLDALLLIALHPDPGETARIETARNEDQ</sequence>
<dbReference type="SMART" id="SM00530">
    <property type="entry name" value="HTH_XRE"/>
    <property type="match status" value="1"/>
</dbReference>
<dbReference type="InterPro" id="IPR050807">
    <property type="entry name" value="TransReg_Diox_bact_type"/>
</dbReference>
<evidence type="ECO:0000313" key="4">
    <source>
        <dbReference type="Proteomes" id="UP000316628"/>
    </source>
</evidence>
<comment type="caution">
    <text evidence="3">The sequence shown here is derived from an EMBL/GenBank/DDBJ whole genome shotgun (WGS) entry which is preliminary data.</text>
</comment>
<dbReference type="GO" id="GO:0003700">
    <property type="term" value="F:DNA-binding transcription factor activity"/>
    <property type="evidence" value="ECO:0007669"/>
    <property type="project" value="TreeGrafter"/>
</dbReference>
<dbReference type="AlphaFoldDB" id="A0A543J4X0"/>
<feature type="domain" description="HTH cro/C1-type" evidence="2">
    <location>
        <begin position="9"/>
        <end position="64"/>
    </location>
</feature>
<accession>A0A543J4X0</accession>
<dbReference type="InterPro" id="IPR001387">
    <property type="entry name" value="Cro/C1-type_HTH"/>
</dbReference>
<dbReference type="RefSeq" id="WP_141974697.1">
    <property type="nucleotide sequence ID" value="NZ_VFPP01000001.1"/>
</dbReference>
<evidence type="ECO:0000256" key="1">
    <source>
        <dbReference type="ARBA" id="ARBA00023125"/>
    </source>
</evidence>
<keyword evidence="1" id="KW-0238">DNA-binding</keyword>
<dbReference type="OrthoDB" id="4338746at2"/>
<dbReference type="SUPFAM" id="SSF47413">
    <property type="entry name" value="lambda repressor-like DNA-binding domains"/>
    <property type="match status" value="1"/>
</dbReference>
<dbReference type="Gene3D" id="1.10.260.40">
    <property type="entry name" value="lambda repressor-like DNA-binding domains"/>
    <property type="match status" value="1"/>
</dbReference>
<proteinExistence type="predicted"/>
<dbReference type="Proteomes" id="UP000316628">
    <property type="component" value="Unassembled WGS sequence"/>
</dbReference>
<name>A0A543J4X0_9PSEU</name>
<dbReference type="InterPro" id="IPR010982">
    <property type="entry name" value="Lambda_DNA-bd_dom_sf"/>
</dbReference>
<gene>
    <name evidence="3" type="ORF">FHX81_0114</name>
</gene>
<protein>
    <submittedName>
        <fullName evidence="3">Helix-turn-helix protein</fullName>
    </submittedName>
</protein>
<keyword evidence="4" id="KW-1185">Reference proteome</keyword>
<dbReference type="GO" id="GO:0003677">
    <property type="term" value="F:DNA binding"/>
    <property type="evidence" value="ECO:0007669"/>
    <property type="project" value="UniProtKB-KW"/>
</dbReference>
<evidence type="ECO:0000313" key="3">
    <source>
        <dbReference type="EMBL" id="TQM77869.1"/>
    </source>
</evidence>